<keyword evidence="6 8" id="KW-0460">Magnesium</keyword>
<comment type="subunit">
    <text evidence="3 8">Monomer.</text>
</comment>
<sequence length="147" mass="16705">MSWPPHITVASIICKDDKFLLVEEEKNGKLVFNQPAGHLEPGETLEQAAIRETQEESGWTVELTHVLGVYRYTAPDGTIYYRHAYIADTVSHDPNATLDDGIQRAVWLTYDELKAQPDKLRSPLVLKNIDDYLAGNRYPLTLINDHE</sequence>
<evidence type="ECO:0000313" key="10">
    <source>
        <dbReference type="EMBL" id="CAA0117404.1"/>
    </source>
</evidence>
<dbReference type="GO" id="GO:0004787">
    <property type="term" value="F:thiamine diphosphate phosphatase activity"/>
    <property type="evidence" value="ECO:0007669"/>
    <property type="project" value="InterPro"/>
</dbReference>
<evidence type="ECO:0000256" key="6">
    <source>
        <dbReference type="ARBA" id="ARBA00022842"/>
    </source>
</evidence>
<dbReference type="SUPFAM" id="SSF55811">
    <property type="entry name" value="Nudix"/>
    <property type="match status" value="1"/>
</dbReference>
<dbReference type="InterPro" id="IPR020084">
    <property type="entry name" value="NUDIX_hydrolase_CS"/>
</dbReference>
<evidence type="ECO:0000256" key="7">
    <source>
        <dbReference type="RuleBase" id="RU003476"/>
    </source>
</evidence>
<dbReference type="CDD" id="cd03675">
    <property type="entry name" value="NUDIX_Hydrolase"/>
    <property type="match status" value="1"/>
</dbReference>
<protein>
    <recommendedName>
        <fullName evidence="4 8">Phosphatase NudJ</fullName>
        <ecNumber evidence="8">3.6.1.-</ecNumber>
    </recommendedName>
</protein>
<dbReference type="InterPro" id="IPR000086">
    <property type="entry name" value="NUDIX_hydrolase_dom"/>
</dbReference>
<dbReference type="InterPro" id="IPR033713">
    <property type="entry name" value="NudJ"/>
</dbReference>
<dbReference type="GO" id="GO:0017111">
    <property type="term" value="F:ribonucleoside triphosphate phosphatase activity"/>
    <property type="evidence" value="ECO:0007669"/>
    <property type="project" value="InterPro"/>
</dbReference>
<dbReference type="EMBL" id="CACSII010000019">
    <property type="protein sequence ID" value="CAA0117404.1"/>
    <property type="molecule type" value="Genomic_DNA"/>
</dbReference>
<evidence type="ECO:0000256" key="3">
    <source>
        <dbReference type="ARBA" id="ARBA00011245"/>
    </source>
</evidence>
<dbReference type="Pfam" id="PF00293">
    <property type="entry name" value="NUDIX"/>
    <property type="match status" value="1"/>
</dbReference>
<evidence type="ECO:0000256" key="1">
    <source>
        <dbReference type="ARBA" id="ARBA00001946"/>
    </source>
</evidence>
<dbReference type="OrthoDB" id="8594221at2"/>
<dbReference type="InterPro" id="IPR020476">
    <property type="entry name" value="Nudix_hydrolase"/>
</dbReference>
<proteinExistence type="inferred from homology"/>
<dbReference type="PROSITE" id="PS00893">
    <property type="entry name" value="NUDIX_BOX"/>
    <property type="match status" value="1"/>
</dbReference>
<evidence type="ECO:0000256" key="4">
    <source>
        <dbReference type="ARBA" id="ARBA00015552"/>
    </source>
</evidence>
<accession>A0A5S9QFS4</accession>
<dbReference type="PANTHER" id="PTHR43222">
    <property type="entry name" value="NUDIX HYDROLASE 23"/>
    <property type="match status" value="1"/>
</dbReference>
<evidence type="ECO:0000313" key="11">
    <source>
        <dbReference type="Proteomes" id="UP000434580"/>
    </source>
</evidence>
<dbReference type="PRINTS" id="PR00502">
    <property type="entry name" value="NUDIXFAMILY"/>
</dbReference>
<evidence type="ECO:0000256" key="2">
    <source>
        <dbReference type="ARBA" id="ARBA00007608"/>
    </source>
</evidence>
<dbReference type="PROSITE" id="PS51462">
    <property type="entry name" value="NUDIX"/>
    <property type="match status" value="1"/>
</dbReference>
<evidence type="ECO:0000259" key="9">
    <source>
        <dbReference type="PROSITE" id="PS51462"/>
    </source>
</evidence>
<organism evidence="10 11">
    <name type="scientific">BD1-7 clade bacterium</name>
    <dbReference type="NCBI Taxonomy" id="2029982"/>
    <lineage>
        <taxon>Bacteria</taxon>
        <taxon>Pseudomonadati</taxon>
        <taxon>Pseudomonadota</taxon>
        <taxon>Gammaproteobacteria</taxon>
        <taxon>Cellvibrionales</taxon>
        <taxon>Spongiibacteraceae</taxon>
        <taxon>BD1-7 clade</taxon>
    </lineage>
</organism>
<dbReference type="EC" id="3.6.1.-" evidence="8"/>
<dbReference type="Proteomes" id="UP000434580">
    <property type="component" value="Unassembled WGS sequence"/>
</dbReference>
<dbReference type="GO" id="GO:0017110">
    <property type="term" value="F:nucleoside diphosphate phosphatase activity"/>
    <property type="evidence" value="ECO:0007669"/>
    <property type="project" value="InterPro"/>
</dbReference>
<evidence type="ECO:0000256" key="8">
    <source>
        <dbReference type="RuleBase" id="RU364043"/>
    </source>
</evidence>
<name>A0A5S9QFS4_9GAMM</name>
<dbReference type="InterPro" id="IPR015797">
    <property type="entry name" value="NUDIX_hydrolase-like_dom_sf"/>
</dbReference>
<dbReference type="Gene3D" id="3.90.79.10">
    <property type="entry name" value="Nucleoside Triphosphate Pyrophosphohydrolase"/>
    <property type="match status" value="1"/>
</dbReference>
<dbReference type="AlphaFoldDB" id="A0A5S9QFS4"/>
<evidence type="ECO:0000256" key="5">
    <source>
        <dbReference type="ARBA" id="ARBA00022801"/>
    </source>
</evidence>
<feature type="domain" description="Nudix hydrolase" evidence="9">
    <location>
        <begin position="4"/>
        <end position="130"/>
    </location>
</feature>
<comment type="cofactor">
    <cofactor evidence="1 8">
        <name>Mg(2+)</name>
        <dbReference type="ChEBI" id="CHEBI:18420"/>
    </cofactor>
</comment>
<dbReference type="PANTHER" id="PTHR43222:SF11">
    <property type="entry name" value="PHOSPHATASE NUDJ"/>
    <property type="match status" value="1"/>
</dbReference>
<reference evidence="10 11" key="1">
    <citation type="submission" date="2019-11" db="EMBL/GenBank/DDBJ databases">
        <authorList>
            <person name="Holert J."/>
        </authorList>
    </citation>
    <scope>NUCLEOTIDE SEQUENCE [LARGE SCALE GENOMIC DNA]</scope>
    <source>
        <strain evidence="10">BC5_2</strain>
    </source>
</reference>
<keyword evidence="5 7" id="KW-0378">Hydrolase</keyword>
<gene>
    <name evidence="8 10" type="primary">nudJ</name>
    <name evidence="10" type="ORF">DPBNPPHM_02267</name>
</gene>
<comment type="similarity">
    <text evidence="2 8">Belongs to the Nudix hydrolase family. NudJ subfamily.</text>
</comment>